<dbReference type="GO" id="GO:0016791">
    <property type="term" value="F:phosphatase activity"/>
    <property type="evidence" value="ECO:0007669"/>
    <property type="project" value="TreeGrafter"/>
</dbReference>
<name>A0A099YAX7_LIMMU</name>
<evidence type="ECO:0000313" key="1">
    <source>
        <dbReference type="EMBL" id="KGL66556.1"/>
    </source>
</evidence>
<dbReference type="CDD" id="cd07067">
    <property type="entry name" value="HP_PGM_like"/>
    <property type="match status" value="1"/>
</dbReference>
<organism evidence="1 2">
    <name type="scientific">Limosilactobacillus mucosae</name>
    <name type="common">Lactobacillus mucosae</name>
    <dbReference type="NCBI Taxonomy" id="97478"/>
    <lineage>
        <taxon>Bacteria</taxon>
        <taxon>Bacillati</taxon>
        <taxon>Bacillota</taxon>
        <taxon>Bacilli</taxon>
        <taxon>Lactobacillales</taxon>
        <taxon>Lactobacillaceae</taxon>
        <taxon>Limosilactobacillus</taxon>
    </lineage>
</organism>
<protein>
    <submittedName>
        <fullName evidence="1">Phosphoglycerate mutase</fullName>
    </submittedName>
</protein>
<dbReference type="RefSeq" id="WP_034540672.1">
    <property type="nucleotide sequence ID" value="NZ_CP058954.1"/>
</dbReference>
<dbReference type="Proteomes" id="UP000030001">
    <property type="component" value="Unassembled WGS sequence"/>
</dbReference>
<comment type="caution">
    <text evidence="1">The sequence shown here is derived from an EMBL/GenBank/DDBJ whole genome shotgun (WGS) entry which is preliminary data.</text>
</comment>
<dbReference type="InterPro" id="IPR013078">
    <property type="entry name" value="His_Pase_superF_clade-1"/>
</dbReference>
<dbReference type="PANTHER" id="PTHR48100:SF1">
    <property type="entry name" value="HISTIDINE PHOSPHATASE FAMILY PROTEIN-RELATED"/>
    <property type="match status" value="1"/>
</dbReference>
<proteinExistence type="predicted"/>
<dbReference type="GO" id="GO:0005737">
    <property type="term" value="C:cytoplasm"/>
    <property type="evidence" value="ECO:0007669"/>
    <property type="project" value="TreeGrafter"/>
</dbReference>
<dbReference type="SMART" id="SM00855">
    <property type="entry name" value="PGAM"/>
    <property type="match status" value="1"/>
</dbReference>
<dbReference type="AlphaFoldDB" id="A0A099YAX7"/>
<dbReference type="SUPFAM" id="SSF53254">
    <property type="entry name" value="Phosphoglycerate mutase-like"/>
    <property type="match status" value="1"/>
</dbReference>
<dbReference type="InterPro" id="IPR029033">
    <property type="entry name" value="His_PPase_superfam"/>
</dbReference>
<dbReference type="InterPro" id="IPR050275">
    <property type="entry name" value="PGM_Phosphatase"/>
</dbReference>
<sequence length="215" mass="24009">MAVNVYFVRHGQTYLNLFHKYQGWSDAPLTEKGIADGKRVGKALAKIDFDYLFCSDMRRTVKTAELLAASHPTKIVHPEPDPAFREVFFGFFEGEDTAAASMNIGLCRSYDELVSKYSVEKARDITKAADPFHLAENDAEFWQRMDKGLDRLRNLPDGSTAVVVSHGAAIRSIVSRYAKDKTLANDAPVNGSITKLSLTPDQTEIVFYNQLSLPE</sequence>
<dbReference type="Pfam" id="PF00300">
    <property type="entry name" value="His_Phos_1"/>
    <property type="match status" value="1"/>
</dbReference>
<dbReference type="PANTHER" id="PTHR48100">
    <property type="entry name" value="BROAD-SPECIFICITY PHOSPHATASE YOR283W-RELATED"/>
    <property type="match status" value="1"/>
</dbReference>
<gene>
    <name evidence="1" type="ORF">LX03_07965</name>
</gene>
<dbReference type="EMBL" id="JROC01000035">
    <property type="protein sequence ID" value="KGL66556.1"/>
    <property type="molecule type" value="Genomic_DNA"/>
</dbReference>
<evidence type="ECO:0000313" key="2">
    <source>
        <dbReference type="Proteomes" id="UP000030001"/>
    </source>
</evidence>
<dbReference type="Gene3D" id="3.40.50.1240">
    <property type="entry name" value="Phosphoglycerate mutase-like"/>
    <property type="match status" value="1"/>
</dbReference>
<dbReference type="GeneID" id="57115008"/>
<accession>A0A099YAX7</accession>
<reference evidence="1 2" key="1">
    <citation type="submission" date="2014-09" db="EMBL/GenBank/DDBJ databases">
        <title>Lactobacillus mucosae CRL573 Genome Sequencing.</title>
        <authorList>
            <person name="Bleckwedel J."/>
            <person name="Teran L.C."/>
            <person name="Bonacina J."/>
            <person name="Saavedra L."/>
            <person name="Mozzi F.B."/>
            <person name="Raya R.R."/>
        </authorList>
    </citation>
    <scope>NUCLEOTIDE SEQUENCE [LARGE SCALE GENOMIC DNA]</scope>
    <source>
        <strain evidence="1 2">CRL573</strain>
    </source>
</reference>